<protein>
    <recommendedName>
        <fullName evidence="1">Zinc finger PMZ-type domain-containing protein</fullName>
    </recommendedName>
</protein>
<dbReference type="AlphaFoldDB" id="A0A199UHY6"/>
<evidence type="ECO:0000259" key="1">
    <source>
        <dbReference type="SMART" id="SM00575"/>
    </source>
</evidence>
<dbReference type="InterPro" id="IPR006564">
    <property type="entry name" value="Znf_PMZ"/>
</dbReference>
<proteinExistence type="predicted"/>
<dbReference type="STRING" id="4615.A0A199UHY6"/>
<comment type="caution">
    <text evidence="2">The sequence shown here is derived from an EMBL/GenBank/DDBJ whole genome shotgun (WGS) entry which is preliminary data.</text>
</comment>
<gene>
    <name evidence="2" type="ORF">ACMD2_18939</name>
</gene>
<dbReference type="GO" id="GO:0008270">
    <property type="term" value="F:zinc ion binding"/>
    <property type="evidence" value="ECO:0007669"/>
    <property type="project" value="InterPro"/>
</dbReference>
<feature type="domain" description="Zinc finger PMZ-type" evidence="1">
    <location>
        <begin position="262"/>
        <end position="289"/>
    </location>
</feature>
<dbReference type="Proteomes" id="UP000092600">
    <property type="component" value="Unassembled WGS sequence"/>
</dbReference>
<dbReference type="EMBL" id="LSRQ01007987">
    <property type="protein sequence ID" value="OAY64353.1"/>
    <property type="molecule type" value="Genomic_DNA"/>
</dbReference>
<accession>A0A199UHY6</accession>
<evidence type="ECO:0000313" key="2">
    <source>
        <dbReference type="EMBL" id="OAY64353.1"/>
    </source>
</evidence>
<dbReference type="SMART" id="SM00575">
    <property type="entry name" value="ZnF_PMZ"/>
    <property type="match status" value="1"/>
</dbReference>
<name>A0A199UHY6_ANACO</name>
<dbReference type="PANTHER" id="PTHR31973:SF187">
    <property type="entry name" value="MUTATOR TRANSPOSASE MUDRA PROTEIN"/>
    <property type="match status" value="1"/>
</dbReference>
<organism evidence="2 3">
    <name type="scientific">Ananas comosus</name>
    <name type="common">Pineapple</name>
    <name type="synonym">Ananas ananas</name>
    <dbReference type="NCBI Taxonomy" id="4615"/>
    <lineage>
        <taxon>Eukaryota</taxon>
        <taxon>Viridiplantae</taxon>
        <taxon>Streptophyta</taxon>
        <taxon>Embryophyta</taxon>
        <taxon>Tracheophyta</taxon>
        <taxon>Spermatophyta</taxon>
        <taxon>Magnoliopsida</taxon>
        <taxon>Liliopsida</taxon>
        <taxon>Poales</taxon>
        <taxon>Bromeliaceae</taxon>
        <taxon>Bromelioideae</taxon>
        <taxon>Ananas</taxon>
    </lineage>
</organism>
<evidence type="ECO:0000313" key="3">
    <source>
        <dbReference type="Proteomes" id="UP000092600"/>
    </source>
</evidence>
<dbReference type="PANTHER" id="PTHR31973">
    <property type="entry name" value="POLYPROTEIN, PUTATIVE-RELATED"/>
    <property type="match status" value="1"/>
</dbReference>
<sequence>MIRQEVRGNFEGSFAALPSYMRELRSGDTDACFQLLCQDEGRFHHFFWAFGASICAFRKHYRPLLGLDGALLTASCIDGNNCILPLAWLRDGVVGDRDVSRVNNILTIIFNRQKGLIEAVSDVFPDAAHGCCMYHLSTNLPHAPKNTPAWRRFCAAARVYTVTEFNEHMKKMKDLNPEKYKYVVKLPLHRAFQLPPGRGNTKENSVTKNAGEKITSVLTPYAKKILESSREASRFYTLNPSTDVLFQVITPNSTKVVDLSKMTCSYKRWDINGIPCNHAMGAISCRLQYPYDFVEDWFKTLTYRATYNDYVPPTRGKEYWPAIPSNVVPSQPPNVRIQQGRKKVARRESISNGLLKKRCGNCQ</sequence>
<reference evidence="2 3" key="1">
    <citation type="journal article" date="2016" name="DNA Res.">
        <title>The draft genome of MD-2 pineapple using hybrid error correction of long reads.</title>
        <authorList>
            <person name="Redwan R.M."/>
            <person name="Saidin A."/>
            <person name="Kumar S.V."/>
        </authorList>
    </citation>
    <scope>NUCLEOTIDE SEQUENCE [LARGE SCALE GENOMIC DNA]</scope>
    <source>
        <strain evidence="3">cv. MD2</strain>
        <tissue evidence="2">Leaf</tissue>
    </source>
</reference>
<feature type="non-terminal residue" evidence="2">
    <location>
        <position position="363"/>
    </location>
</feature>